<proteinExistence type="predicted"/>
<feature type="transmembrane region" description="Helical" evidence="2">
    <location>
        <begin position="70"/>
        <end position="92"/>
    </location>
</feature>
<dbReference type="SUPFAM" id="SSF103473">
    <property type="entry name" value="MFS general substrate transporter"/>
    <property type="match status" value="1"/>
</dbReference>
<keyword evidence="2" id="KW-0472">Membrane</keyword>
<keyword evidence="2" id="KW-1133">Transmembrane helix</keyword>
<feature type="transmembrane region" description="Helical" evidence="2">
    <location>
        <begin position="475"/>
        <end position="496"/>
    </location>
</feature>
<feature type="transmembrane region" description="Helical" evidence="2">
    <location>
        <begin position="335"/>
        <end position="357"/>
    </location>
</feature>
<feature type="transmembrane region" description="Helical" evidence="2">
    <location>
        <begin position="159"/>
        <end position="180"/>
    </location>
</feature>
<sequence>MPGQGLPLRVATLLTGLLECLGFAGVLFGWASLVFVFKKEHYFEELCEPDAGLTGNATGMEDCKAQDERFSLIFTLASFMNNFMTFPTGFIFDRFKTTVARLIAIFLYTSATLIIAFISAGSAMLLFLAMPMLTVGGILFLMTNLQVGNLFGKHRSTIITLYNGAFDSSSAVFLIIKLLYEKGISLRASFIFLSVCSVWHVGRTFLLMPRGHIPYPLPPNYSYGLNPRLRSQSSGGWGFCFHSLCSGTGTREKKETAESKELDLQAKEFLPPKEEIPGPGQLEEPRSFKSSVLSRRFAWHLVWLSVIQLWHYLFIGTLNSLLTNLASRDRALVSSYTNAFAITQFFGMLCAPWNGLLMDQLKQKYQKEARKTGSSASVAALSAAVPSLALTSLLCLGFAICASVPVLPLQYGTFVLQVISRSFLYGGNAAFLTLAFPSEHFGKLFGLVMALSAIVSLLQFPIFILIKGPLQNDPFYVNVMLVLVTLLTFVHPVLVYRECRQKATAPATTF</sequence>
<protein>
    <recommendedName>
        <fullName evidence="5">Solute carrier family 43 member 3</fullName>
    </recommendedName>
</protein>
<dbReference type="Pfam" id="PF07690">
    <property type="entry name" value="MFS_1"/>
    <property type="match status" value="1"/>
</dbReference>
<evidence type="ECO:0008006" key="5">
    <source>
        <dbReference type="Google" id="ProtNLM"/>
    </source>
</evidence>
<feature type="transmembrane region" description="Helical" evidence="2">
    <location>
        <begin position="124"/>
        <end position="147"/>
    </location>
</feature>
<dbReference type="GO" id="GO:0016020">
    <property type="term" value="C:membrane"/>
    <property type="evidence" value="ECO:0007669"/>
    <property type="project" value="UniProtKB-SubCell"/>
</dbReference>
<accession>A0AA40HRU2</accession>
<dbReference type="InterPro" id="IPR011701">
    <property type="entry name" value="MFS"/>
</dbReference>
<gene>
    <name evidence="3" type="ORF">QTO34_003590</name>
</gene>
<dbReference type="PANTHER" id="PTHR20765:SF1">
    <property type="entry name" value="EQUILIBRATIVE NUCLEOBASE TRANSPORTER 1"/>
    <property type="match status" value="1"/>
</dbReference>
<reference evidence="3" key="1">
    <citation type="submission" date="2023-06" db="EMBL/GenBank/DDBJ databases">
        <title>Reference genome for the Northern bat (Eptesicus nilssonii), a most northern bat species.</title>
        <authorList>
            <person name="Laine V.N."/>
            <person name="Pulliainen A.T."/>
            <person name="Lilley T.M."/>
        </authorList>
    </citation>
    <scope>NUCLEOTIDE SEQUENCE</scope>
    <source>
        <strain evidence="3">BLF_Eptnil</strain>
        <tissue evidence="3">Kidney</tissue>
    </source>
</reference>
<name>A0AA40HRU2_CNENI</name>
<dbReference type="InterPro" id="IPR036259">
    <property type="entry name" value="MFS_trans_sf"/>
</dbReference>
<dbReference type="GO" id="GO:0022857">
    <property type="term" value="F:transmembrane transporter activity"/>
    <property type="evidence" value="ECO:0007669"/>
    <property type="project" value="InterPro"/>
</dbReference>
<comment type="caution">
    <text evidence="3">The sequence shown here is derived from an EMBL/GenBank/DDBJ whole genome shotgun (WGS) entry which is preliminary data.</text>
</comment>
<evidence type="ECO:0000256" key="2">
    <source>
        <dbReference type="SAM" id="Phobius"/>
    </source>
</evidence>
<feature type="transmembrane region" description="Helical" evidence="2">
    <location>
        <begin position="12"/>
        <end position="37"/>
    </location>
</feature>
<feature type="transmembrane region" description="Helical" evidence="2">
    <location>
        <begin position="444"/>
        <end position="463"/>
    </location>
</feature>
<feature type="transmembrane region" description="Helical" evidence="2">
    <location>
        <begin position="378"/>
        <end position="406"/>
    </location>
</feature>
<evidence type="ECO:0000256" key="1">
    <source>
        <dbReference type="ARBA" id="ARBA00004141"/>
    </source>
</evidence>
<keyword evidence="4" id="KW-1185">Reference proteome</keyword>
<dbReference type="EMBL" id="JAULJE010000013">
    <property type="protein sequence ID" value="KAK1335795.1"/>
    <property type="molecule type" value="Genomic_DNA"/>
</dbReference>
<dbReference type="Proteomes" id="UP001177744">
    <property type="component" value="Unassembled WGS sequence"/>
</dbReference>
<dbReference type="AlphaFoldDB" id="A0AA40HRU2"/>
<comment type="subcellular location">
    <subcellularLocation>
        <location evidence="1">Membrane</location>
        <topology evidence="1">Multi-pass membrane protein</topology>
    </subcellularLocation>
</comment>
<feature type="transmembrane region" description="Helical" evidence="2">
    <location>
        <begin position="99"/>
        <end position="118"/>
    </location>
</feature>
<organism evidence="3 4">
    <name type="scientific">Cnephaeus nilssonii</name>
    <name type="common">Northern bat</name>
    <name type="synonym">Eptesicus nilssonii</name>
    <dbReference type="NCBI Taxonomy" id="3371016"/>
    <lineage>
        <taxon>Eukaryota</taxon>
        <taxon>Metazoa</taxon>
        <taxon>Chordata</taxon>
        <taxon>Craniata</taxon>
        <taxon>Vertebrata</taxon>
        <taxon>Euteleostomi</taxon>
        <taxon>Mammalia</taxon>
        <taxon>Eutheria</taxon>
        <taxon>Laurasiatheria</taxon>
        <taxon>Chiroptera</taxon>
        <taxon>Yangochiroptera</taxon>
        <taxon>Vespertilionidae</taxon>
        <taxon>Cnephaeus</taxon>
    </lineage>
</organism>
<dbReference type="InterPro" id="IPR027197">
    <property type="entry name" value="SLC43A3"/>
</dbReference>
<evidence type="ECO:0000313" key="3">
    <source>
        <dbReference type="EMBL" id="KAK1335795.1"/>
    </source>
</evidence>
<keyword evidence="2" id="KW-0812">Transmembrane</keyword>
<feature type="transmembrane region" description="Helical" evidence="2">
    <location>
        <begin position="418"/>
        <end position="437"/>
    </location>
</feature>
<dbReference type="Gene3D" id="1.20.1250.20">
    <property type="entry name" value="MFS general substrate transporter like domains"/>
    <property type="match status" value="2"/>
</dbReference>
<evidence type="ECO:0000313" key="4">
    <source>
        <dbReference type="Proteomes" id="UP001177744"/>
    </source>
</evidence>
<feature type="transmembrane region" description="Helical" evidence="2">
    <location>
        <begin position="297"/>
        <end position="315"/>
    </location>
</feature>
<dbReference type="PANTHER" id="PTHR20765">
    <property type="entry name" value="SOLUTE CARRIER FAMILY 43 MEMBER 3-RELATED"/>
    <property type="match status" value="1"/>
</dbReference>